<dbReference type="Pfam" id="PF06114">
    <property type="entry name" value="Peptidase_M78"/>
    <property type="match status" value="1"/>
</dbReference>
<protein>
    <submittedName>
        <fullName evidence="3">XRE family transcriptional regulator</fullName>
    </submittedName>
</protein>
<dbReference type="InterPro" id="IPR052345">
    <property type="entry name" value="Rad_response_metalloprotease"/>
</dbReference>
<dbReference type="KEGG" id="msum:OH143_01175"/>
<sequence length="342" mass="38946">MTIGERIKSARIGAGLSQRNLAEKMGLSAMAISKYENGEVTPRSGLLIQMSEMLGVNVDYFFRSISVDLSEPQYRCRKPLKKREESQIHAKVQEWLERYLEIELILGEEKPLLLPSREDCRITSLGEIEDVAQKVRDEWNLGLDPIESVMDVLEQHGIKVGIIGATDKFDALTFYYDDNTPVIAINNDTPGDRQRFNLAHELGHLLLRIEGDVDEETAAHRFAAAFLVPKEMAFRELGQRRRNISPREFYLLKHKWGMSMSAWLHRAADLGIISERTSKRLWLLFNSNGWRQTEPGTPLPPEHPTHMKLLVLRALSEKKISTARAQELLGGEQPGEQCVEAF</sequence>
<dbReference type="CDD" id="cd00093">
    <property type="entry name" value="HTH_XRE"/>
    <property type="match status" value="1"/>
</dbReference>
<dbReference type="GO" id="GO:0003677">
    <property type="term" value="F:DNA binding"/>
    <property type="evidence" value="ECO:0007669"/>
    <property type="project" value="InterPro"/>
</dbReference>
<accession>A0AAX3EAF2</accession>
<comment type="similarity">
    <text evidence="1">Belongs to the short-chain fatty acyl-CoA assimilation regulator (ScfR) family.</text>
</comment>
<dbReference type="EMBL" id="CP109831">
    <property type="protein sequence ID" value="UYU18730.1"/>
    <property type="molecule type" value="Genomic_DNA"/>
</dbReference>
<dbReference type="PANTHER" id="PTHR43236">
    <property type="entry name" value="ANTITOXIN HIGA1"/>
    <property type="match status" value="1"/>
</dbReference>
<gene>
    <name evidence="3" type="ORF">OH143_01175</name>
</gene>
<dbReference type="GeneID" id="76729461"/>
<evidence type="ECO:0000313" key="4">
    <source>
        <dbReference type="Proteomes" id="UP001156196"/>
    </source>
</evidence>
<dbReference type="Gene3D" id="1.10.10.2910">
    <property type="match status" value="1"/>
</dbReference>
<dbReference type="InterPro" id="IPR010359">
    <property type="entry name" value="IrrE_HExxH"/>
</dbReference>
<feature type="domain" description="HTH cro/C1-type" evidence="2">
    <location>
        <begin position="7"/>
        <end position="61"/>
    </location>
</feature>
<dbReference type="AlphaFoldDB" id="A0AAX3EAF2"/>
<evidence type="ECO:0000256" key="1">
    <source>
        <dbReference type="ARBA" id="ARBA00007227"/>
    </source>
</evidence>
<dbReference type="Proteomes" id="UP001156196">
    <property type="component" value="Chromosome"/>
</dbReference>
<dbReference type="SMART" id="SM00530">
    <property type="entry name" value="HTH_XRE"/>
    <property type="match status" value="1"/>
</dbReference>
<dbReference type="Gene3D" id="1.10.260.40">
    <property type="entry name" value="lambda repressor-like DNA-binding domains"/>
    <property type="match status" value="1"/>
</dbReference>
<organism evidence="3 4">
    <name type="scientific">Methanoculleus submarinus</name>
    <dbReference type="NCBI Taxonomy" id="204050"/>
    <lineage>
        <taxon>Archaea</taxon>
        <taxon>Methanobacteriati</taxon>
        <taxon>Methanobacteriota</taxon>
        <taxon>Stenosarchaea group</taxon>
        <taxon>Methanomicrobia</taxon>
        <taxon>Methanomicrobiales</taxon>
        <taxon>Methanomicrobiaceae</taxon>
        <taxon>Methanoculleus</taxon>
    </lineage>
</organism>
<name>A0AAX3EAF2_9EURY</name>
<evidence type="ECO:0000259" key="2">
    <source>
        <dbReference type="PROSITE" id="PS50943"/>
    </source>
</evidence>
<keyword evidence="4" id="KW-1185">Reference proteome</keyword>
<proteinExistence type="inferred from homology"/>
<reference evidence="3" key="1">
    <citation type="submission" date="2022-10" db="EMBL/GenBank/DDBJ databases">
        <title>Complete genome of Methanoculleus submarinus DSM 15122.</title>
        <authorList>
            <person name="Chen S.-C."/>
            <person name="Lai S.-J."/>
            <person name="You Y.-T."/>
        </authorList>
    </citation>
    <scope>NUCLEOTIDE SEQUENCE</scope>
    <source>
        <strain evidence="3">DSM 15122</strain>
    </source>
</reference>
<dbReference type="InterPro" id="IPR010982">
    <property type="entry name" value="Lambda_DNA-bd_dom_sf"/>
</dbReference>
<dbReference type="RefSeq" id="WP_011844231.1">
    <property type="nucleotide sequence ID" value="NZ_CP109831.1"/>
</dbReference>
<dbReference type="PANTHER" id="PTHR43236:SF1">
    <property type="entry name" value="BLL7220 PROTEIN"/>
    <property type="match status" value="1"/>
</dbReference>
<dbReference type="Pfam" id="PF01381">
    <property type="entry name" value="HTH_3"/>
    <property type="match status" value="1"/>
</dbReference>
<dbReference type="PROSITE" id="PS50943">
    <property type="entry name" value="HTH_CROC1"/>
    <property type="match status" value="1"/>
</dbReference>
<dbReference type="InterPro" id="IPR001387">
    <property type="entry name" value="Cro/C1-type_HTH"/>
</dbReference>
<evidence type="ECO:0000313" key="3">
    <source>
        <dbReference type="EMBL" id="UYU18730.1"/>
    </source>
</evidence>
<dbReference type="SUPFAM" id="SSF47413">
    <property type="entry name" value="lambda repressor-like DNA-binding domains"/>
    <property type="match status" value="1"/>
</dbReference>
<dbReference type="GeneID" id="4846575"/>